<accession>A0A840V5Z7</accession>
<evidence type="ECO:0000313" key="1">
    <source>
        <dbReference type="EMBL" id="MBB5353677.1"/>
    </source>
</evidence>
<reference evidence="1 2" key="1">
    <citation type="submission" date="2020-08" db="EMBL/GenBank/DDBJ databases">
        <title>Genomic Encyclopedia of Type Strains, Phase IV (KMG-IV): sequencing the most valuable type-strain genomes for metagenomic binning, comparative biology and taxonomic classification.</title>
        <authorList>
            <person name="Goeker M."/>
        </authorList>
    </citation>
    <scope>NUCLEOTIDE SEQUENCE [LARGE SCALE GENOMIC DNA]</scope>
    <source>
        <strain evidence="1 2">YC6886</strain>
    </source>
</reference>
<name>A0A840V5Z7_9BACT</name>
<dbReference type="RefSeq" id="WP_425491711.1">
    <property type="nucleotide sequence ID" value="NZ_JACHFD010000032.1"/>
</dbReference>
<protein>
    <submittedName>
        <fullName evidence="1">Transposase InsO family protein</fullName>
    </submittedName>
</protein>
<dbReference type="Proteomes" id="UP000557717">
    <property type="component" value="Unassembled WGS sequence"/>
</dbReference>
<dbReference type="EMBL" id="JACHFD010000032">
    <property type="protein sequence ID" value="MBB5353677.1"/>
    <property type="molecule type" value="Genomic_DNA"/>
</dbReference>
<dbReference type="InterPro" id="IPR012337">
    <property type="entry name" value="RNaseH-like_sf"/>
</dbReference>
<evidence type="ECO:0000313" key="2">
    <source>
        <dbReference type="Proteomes" id="UP000557717"/>
    </source>
</evidence>
<dbReference type="SUPFAM" id="SSF53098">
    <property type="entry name" value="Ribonuclease H-like"/>
    <property type="match status" value="1"/>
</dbReference>
<comment type="caution">
    <text evidence="1">The sequence shown here is derived from an EMBL/GenBank/DDBJ whole genome shotgun (WGS) entry which is preliminary data.</text>
</comment>
<organism evidence="1 2">
    <name type="scientific">Haloferula luteola</name>
    <dbReference type="NCBI Taxonomy" id="595692"/>
    <lineage>
        <taxon>Bacteria</taxon>
        <taxon>Pseudomonadati</taxon>
        <taxon>Verrucomicrobiota</taxon>
        <taxon>Verrucomicrobiia</taxon>
        <taxon>Verrucomicrobiales</taxon>
        <taxon>Verrucomicrobiaceae</taxon>
        <taxon>Haloferula</taxon>
    </lineage>
</organism>
<dbReference type="AlphaFoldDB" id="A0A840V5Z7"/>
<keyword evidence="2" id="KW-1185">Reference proteome</keyword>
<gene>
    <name evidence="1" type="ORF">HNR46_003938</name>
</gene>
<proteinExistence type="predicted"/>
<sequence>MQRVSEEDRTIMGWHSRAVLSWRISNTADTRFCLEALGEAVKR</sequence>